<protein>
    <submittedName>
        <fullName evidence="1">Uncharacterized protein</fullName>
    </submittedName>
</protein>
<dbReference type="Proteomes" id="UP001321047">
    <property type="component" value="Unassembled WGS sequence"/>
</dbReference>
<dbReference type="AlphaFoldDB" id="A0AAP2ZBP4"/>
<evidence type="ECO:0000313" key="1">
    <source>
        <dbReference type="EMBL" id="MCU4753953.1"/>
    </source>
</evidence>
<gene>
    <name evidence="1" type="ORF">OB919_18540</name>
</gene>
<dbReference type="RefSeq" id="WP_342810256.1">
    <property type="nucleotide sequence ID" value="NZ_JAOPJZ010000025.1"/>
</dbReference>
<organism evidence="1 2">
    <name type="scientific">Natronosalvus hydrolyticus</name>
    <dbReference type="NCBI Taxonomy" id="2979988"/>
    <lineage>
        <taxon>Archaea</taxon>
        <taxon>Methanobacteriati</taxon>
        <taxon>Methanobacteriota</taxon>
        <taxon>Stenosarchaea group</taxon>
        <taxon>Halobacteria</taxon>
        <taxon>Halobacteriales</taxon>
        <taxon>Natrialbaceae</taxon>
        <taxon>Natronosalvus</taxon>
    </lineage>
</organism>
<reference evidence="1 2" key="1">
    <citation type="submission" date="2022-09" db="EMBL/GenBank/DDBJ databases">
        <title>Enrichment on poylsaccharides allowed isolation of novel metabolic and taxonomic groups of Haloarchaea.</title>
        <authorList>
            <person name="Sorokin D.Y."/>
            <person name="Elcheninov A.G."/>
            <person name="Khizhniak T.V."/>
            <person name="Kolganova T.V."/>
            <person name="Kublanov I.V."/>
        </authorList>
    </citation>
    <scope>NUCLEOTIDE SEQUENCE [LARGE SCALE GENOMIC DNA]</scope>
    <source>
        <strain evidence="1 2">AArc-curdl1</strain>
    </source>
</reference>
<sequence length="42" mass="4769">MDIRTTHLQRACLRSILQIVGGQQSTSRPGYRAHRDIVPLSH</sequence>
<accession>A0AAP2ZBP4</accession>
<proteinExistence type="predicted"/>
<evidence type="ECO:0000313" key="2">
    <source>
        <dbReference type="Proteomes" id="UP001321047"/>
    </source>
</evidence>
<keyword evidence="2" id="KW-1185">Reference proteome</keyword>
<name>A0AAP2ZBP4_9EURY</name>
<comment type="caution">
    <text evidence="1">The sequence shown here is derived from an EMBL/GenBank/DDBJ whole genome shotgun (WGS) entry which is preliminary data.</text>
</comment>
<dbReference type="EMBL" id="JAOPJZ010000025">
    <property type="protein sequence ID" value="MCU4753953.1"/>
    <property type="molecule type" value="Genomic_DNA"/>
</dbReference>